<dbReference type="InterPro" id="IPR021204">
    <property type="entry name" value="Integr_conj_element_PFL4711"/>
</dbReference>
<dbReference type="OrthoDB" id="8553954at2"/>
<sequence>MKKSLIGLSMMVASASQATLFPEKSEYYYQLGGGSDVYVPAINHTEKVTIGGQIGVDGVLNCATFNPVVTIGNSFNGIKDKIAGVPASLIDGLKGGVAGYPMYKLSQSMPALYNIIQNTAFSAQNEFQMRLSDCHRVKSNLENGSSPISALLSVSDSEGWIESAARAAANNKNAPVDITESSKTIAKKSEEYGIPWVHKAKGNSGGKYQEPIEVISDVVIAGFNLLLNPSRALDDKTAVSDTLKKNNPFTQIWPSPKKAADWAVLVLGDIKISHAKVAGSRDAKAGVGLVTLLQSCPKIADSKTCSVNVADFLWKLVDGKLASTDVNLRKLSAGNILITQDIISAIRGLRREEQIITVTKLAEEIAIQSLLEEALMLKRLLQAGFQIQEVQQLKPVQTMVLQSLKKLDSEIAELSFEQDVRKRMMTNTLNVIMGVRDQQLNESRLVNPAALDVIKNGAVYKQAKKE</sequence>
<keyword evidence="3" id="KW-1185">Reference proteome</keyword>
<dbReference type="NCBIfam" id="TIGR03755">
    <property type="entry name" value="conj_TIGR03755"/>
    <property type="match status" value="1"/>
</dbReference>
<protein>
    <submittedName>
        <fullName evidence="2">Membrane protein, Tfp pilus assembly, pilus retraction ATPase PilT</fullName>
    </submittedName>
</protein>
<dbReference type="EMBL" id="UGOD01000006">
    <property type="protein sequence ID" value="STX81576.1"/>
    <property type="molecule type" value="Genomic_DNA"/>
</dbReference>
<dbReference type="AlphaFoldDB" id="A0A378KA43"/>
<reference evidence="2 3" key="1">
    <citation type="submission" date="2018-06" db="EMBL/GenBank/DDBJ databases">
        <authorList>
            <consortium name="Pathogen Informatics"/>
            <person name="Doyle S."/>
        </authorList>
    </citation>
    <scope>NUCLEOTIDE SEQUENCE [LARGE SCALE GENOMIC DNA]</scope>
    <source>
        <strain evidence="2 3">NCTC13316</strain>
    </source>
</reference>
<evidence type="ECO:0000313" key="3">
    <source>
        <dbReference type="Proteomes" id="UP000254794"/>
    </source>
</evidence>
<dbReference type="Proteomes" id="UP000254794">
    <property type="component" value="Unassembled WGS sequence"/>
</dbReference>
<feature type="chain" id="PRO_5017077357" evidence="1">
    <location>
        <begin position="19"/>
        <end position="466"/>
    </location>
</feature>
<keyword evidence="1" id="KW-0732">Signal</keyword>
<name>A0A378KA43_9GAMM</name>
<dbReference type="RefSeq" id="WP_115332939.1">
    <property type="nucleotide sequence ID" value="NZ_CAAAHP010000008.1"/>
</dbReference>
<evidence type="ECO:0000256" key="1">
    <source>
        <dbReference type="SAM" id="SignalP"/>
    </source>
</evidence>
<feature type="signal peptide" evidence="1">
    <location>
        <begin position="1"/>
        <end position="18"/>
    </location>
</feature>
<evidence type="ECO:0000313" key="2">
    <source>
        <dbReference type="EMBL" id="STX81576.1"/>
    </source>
</evidence>
<organism evidence="2 3">
    <name type="scientific">Legionella busanensis</name>
    <dbReference type="NCBI Taxonomy" id="190655"/>
    <lineage>
        <taxon>Bacteria</taxon>
        <taxon>Pseudomonadati</taxon>
        <taxon>Pseudomonadota</taxon>
        <taxon>Gammaproteobacteria</taxon>
        <taxon>Legionellales</taxon>
        <taxon>Legionellaceae</taxon>
        <taxon>Legionella</taxon>
    </lineage>
</organism>
<proteinExistence type="predicted"/>
<accession>A0A378KA43</accession>
<gene>
    <name evidence="2" type="ORF">NCTC13316_03449</name>
</gene>